<dbReference type="EMBL" id="JAUCMV010000005">
    <property type="protein sequence ID" value="KAK0399098.1"/>
    <property type="molecule type" value="Genomic_DNA"/>
</dbReference>
<evidence type="ECO:0000256" key="1">
    <source>
        <dbReference type="SAM" id="Coils"/>
    </source>
</evidence>
<keyword evidence="1" id="KW-0175">Coiled coil</keyword>
<evidence type="ECO:0000313" key="3">
    <source>
        <dbReference type="EMBL" id="KAK0399098.1"/>
    </source>
</evidence>
<keyword evidence="4" id="KW-1185">Reference proteome</keyword>
<organism evidence="3 4">
    <name type="scientific">Steinernema hermaphroditum</name>
    <dbReference type="NCBI Taxonomy" id="289476"/>
    <lineage>
        <taxon>Eukaryota</taxon>
        <taxon>Metazoa</taxon>
        <taxon>Ecdysozoa</taxon>
        <taxon>Nematoda</taxon>
        <taxon>Chromadorea</taxon>
        <taxon>Rhabditida</taxon>
        <taxon>Tylenchina</taxon>
        <taxon>Panagrolaimomorpha</taxon>
        <taxon>Strongyloidoidea</taxon>
        <taxon>Steinernematidae</taxon>
        <taxon>Steinernema</taxon>
    </lineage>
</organism>
<feature type="compositionally biased region" description="Basic and acidic residues" evidence="2">
    <location>
        <begin position="58"/>
        <end position="72"/>
    </location>
</feature>
<reference evidence="3" key="1">
    <citation type="submission" date="2023-06" db="EMBL/GenBank/DDBJ databases">
        <title>Genomic analysis of the entomopathogenic nematode Steinernema hermaphroditum.</title>
        <authorList>
            <person name="Schwarz E.M."/>
            <person name="Heppert J.K."/>
            <person name="Baniya A."/>
            <person name="Schwartz H.T."/>
            <person name="Tan C.-H."/>
            <person name="Antoshechkin I."/>
            <person name="Sternberg P.W."/>
            <person name="Goodrich-Blair H."/>
            <person name="Dillman A.R."/>
        </authorList>
    </citation>
    <scope>NUCLEOTIDE SEQUENCE</scope>
    <source>
        <strain evidence="3">PS9179</strain>
        <tissue evidence="3">Whole animal</tissue>
    </source>
</reference>
<feature type="coiled-coil region" evidence="1">
    <location>
        <begin position="479"/>
        <end position="506"/>
    </location>
</feature>
<accession>A0AA39H4I0</accession>
<gene>
    <name evidence="3" type="ORF">QR680_002898</name>
</gene>
<comment type="caution">
    <text evidence="3">The sequence shown here is derived from an EMBL/GenBank/DDBJ whole genome shotgun (WGS) entry which is preliminary data.</text>
</comment>
<proteinExistence type="predicted"/>
<sequence length="531" mass="59962">MPSKPKADESKQKGEEKKRSEEQKKKKEPEQSTSKRQKAIMRPVISKAATTTCAALNKQDKKQSGKDEKKSADSGGRGRGRGRGRGGRGGRGGGRGGHAQHKTTYTAAELDEMARQAGTVELLPSNELFEGSKKDRRQRFEEQDRAKNEKVVGYIVEEKRETRVTKDRSQAGLLAYEDEWLSDREADEEAMEKLMREGTSILDDIADGDIVPKVLPHRDMPSVKSACDYDPKTSYIEPQIDIKGNIIPTPLRSMEHLIKQGGKEMRNLLDVVNYDHPIVMQFPAGTMDLKEIWAASQKKKLEKKGAEPQAVRSSFDKADQFDTDDLTVFDDEYVHGLDDLDNGTKIGKMQFTKSGRCYLKMRGSSERLTISKSVYENKIKNVLALIPERGAQEEEPMAVLGVQEGGNSEKEKTVDILGIAEKFFVCSFETTKICGKNLRDKADKRDTEPFRSMHSHKVSYKCYREWMTGKPVAYDKEEEKYLENAKKCLEQEIEAQKKAAVHIEKKNALLGQLLKKRRGNSFEEMIAKAKN</sequence>
<evidence type="ECO:0000256" key="2">
    <source>
        <dbReference type="SAM" id="MobiDB-lite"/>
    </source>
</evidence>
<feature type="compositionally biased region" description="Basic and acidic residues" evidence="2">
    <location>
        <begin position="130"/>
        <end position="146"/>
    </location>
</feature>
<dbReference type="Proteomes" id="UP001175271">
    <property type="component" value="Unassembled WGS sequence"/>
</dbReference>
<dbReference type="AlphaFoldDB" id="A0AA39H4I0"/>
<feature type="compositionally biased region" description="Basic residues" evidence="2">
    <location>
        <begin position="78"/>
        <end position="88"/>
    </location>
</feature>
<feature type="region of interest" description="Disordered" evidence="2">
    <location>
        <begin position="1"/>
        <end position="146"/>
    </location>
</feature>
<protein>
    <submittedName>
        <fullName evidence="3">Uncharacterized protein</fullName>
    </submittedName>
</protein>
<evidence type="ECO:0000313" key="4">
    <source>
        <dbReference type="Proteomes" id="UP001175271"/>
    </source>
</evidence>
<feature type="compositionally biased region" description="Basic and acidic residues" evidence="2">
    <location>
        <begin position="1"/>
        <end position="30"/>
    </location>
</feature>
<name>A0AA39H4I0_9BILA</name>